<dbReference type="InterPro" id="IPR058564">
    <property type="entry name" value="TPR_TRAPPC9_Trs120"/>
</dbReference>
<dbReference type="InterPro" id="IPR058568">
    <property type="entry name" value="Ig_TRAPPC9_Trs120_4th"/>
</dbReference>
<evidence type="ECO:0008006" key="11">
    <source>
        <dbReference type="Google" id="ProtNLM"/>
    </source>
</evidence>
<accession>A0A8J2PHV6</accession>
<feature type="region of interest" description="Disordered" evidence="4">
    <location>
        <begin position="160"/>
        <end position="198"/>
    </location>
</feature>
<evidence type="ECO:0000259" key="8">
    <source>
        <dbReference type="Pfam" id="PF26283"/>
    </source>
</evidence>
<sequence>MLSKDTKSINESLLVVVRHIGRQLRTKQFNKAFERISKINLVKISDSQGHPRNIWIRYLRSYPVENNDWGDFQTHRRALGLISIGQCNSQEELNELCRIHETLKVQYTFTLFDSRCVLYGLNSDGSLYEGQHSSDVSPCVETPDSSFHSSREASFNFNERIGPATSTPIDSSEINGGCTSLVMPRKTPSSDSLHNYLGGHEDAEAFDTTSEESSSRSESVSAAIQYSAMGEHHTENGSPPSSIQPSDTDSGKSSHTSEVARTSLVTPSNFKSRALFYPTMDQSQALEADIEEFISALFWVLESKRLDKLGLRKADRFLLMSSLCAPFEKKDFVGLDLESKNNKRRADGRLKKQLGDLSLQAGLPMESITHYLGAAEILKSVNDWLWLAGALEGMCSASVATLYPHMRKSPPLQRNSSLQGGDFTKYKNHAMNSSSLPFASEPVDSSMKPSMKNCLTHVEILERYREAVTHYTKYRQAGIIETEACIKAALVLIEQKQILAAADFLQNAVFISLQLTENEKMLRFNALSELYTKLGFHRKAAFFKRVAAMRCVSPHNPQPNWGVCHSLLLQLLEGYKLSLDPNEKSRFGFYGWPRLQIQVLHELVGTAKRKGNGALATRHMTLLLHTMLPHMGRDERREFALQLELLSKESEGIPVALALENGLIVPPVHLSNIPSVKVFKLVPPTPHLKPDKLEPKKANEEASPFVYTPFVINRDKVKDASKAEFCWSEGELCEVNILLENPLPIELKVSSMCLITDGVNFQVNSNVISIPAESSMFPATLTGIPLAPGNLRILGYSTFTLGAKSNVRLKSMKAMTVPHIDIEIVPALPSLEVETNKPKSEFFSSFSDSIVNSASVSLLMGESQECCITLTNTGKVPVESLELSLDARLDKRVHEIFKWSNENISSQLPIMPGASASFTVYIFGIGDFIGQPDSHVVGDTSSLNSLPAAINSLDGPASLPSRLGAISDRLRPKRTESSASNKSSSAKSNSSIGSGSYSIRTPKAAASSSIKTYEAVLKLKYSGGPGLKSGHFRNCGIALNLEVSPSLYITKWDTLPGDSPSQFYLVLDLWNATQHEMEVHYAKTKQILVEKSESCRIPVPLDRCGTHIVEKGKEEINCCQHIVSNVDLEWVLPETSGKATLQGIRLTPAMIQLVTVSPIQWEISVNGESAKAEEMRFEAGQMITVDVWLRNHMKEELEDVRLSLDCFQDYQNGRSNYRLDSSLAVIGNDSVFIPKIQPGNSFQHSVSLIFFVSGLYKIDFKCNKREVNESNQKGDPSAFSTEAVWRYNPPLDIQIY</sequence>
<dbReference type="Pfam" id="PF26251">
    <property type="entry name" value="TPR_TRAPPC9-Trs120"/>
    <property type="match status" value="1"/>
</dbReference>
<feature type="compositionally biased region" description="Low complexity" evidence="4">
    <location>
        <begin position="977"/>
        <end position="999"/>
    </location>
</feature>
<feature type="region of interest" description="Disordered" evidence="4">
    <location>
        <begin position="961"/>
        <end position="999"/>
    </location>
</feature>
<reference evidence="9" key="1">
    <citation type="submission" date="2021-06" db="EMBL/GenBank/DDBJ databases">
        <authorList>
            <person name="Hodson N. C."/>
            <person name="Mongue J. A."/>
            <person name="Jaron S. K."/>
        </authorList>
    </citation>
    <scope>NUCLEOTIDE SEQUENCE</scope>
</reference>
<dbReference type="Pfam" id="PF26283">
    <property type="entry name" value="Ig_TRAPPC9-Trs120_4th"/>
    <property type="match status" value="1"/>
</dbReference>
<dbReference type="InterPro" id="IPR013935">
    <property type="entry name" value="Trs120_TRAPPC9"/>
</dbReference>
<name>A0A8J2PHV6_9HEXA</name>
<evidence type="ECO:0000256" key="2">
    <source>
        <dbReference type="ARBA" id="ARBA00008459"/>
    </source>
</evidence>
<keyword evidence="3" id="KW-0333">Golgi apparatus</keyword>
<feature type="compositionally biased region" description="Polar residues" evidence="4">
    <location>
        <begin position="236"/>
        <end position="263"/>
    </location>
</feature>
<dbReference type="Proteomes" id="UP000708208">
    <property type="component" value="Unassembled WGS sequence"/>
</dbReference>
<dbReference type="PANTHER" id="PTHR21512">
    <property type="entry name" value="TRAFFICKING PROTEIN PARTICLE COMPLEX SUBUNIT 9"/>
    <property type="match status" value="1"/>
</dbReference>
<protein>
    <recommendedName>
        <fullName evidence="11">Trafficking protein particle complex subunit 9</fullName>
    </recommendedName>
</protein>
<evidence type="ECO:0000313" key="9">
    <source>
        <dbReference type="EMBL" id="CAG7822209.1"/>
    </source>
</evidence>
<feature type="domain" description="Trs120/TRAPPC9 first Ig-like" evidence="7">
    <location>
        <begin position="683"/>
        <end position="795"/>
    </location>
</feature>
<feature type="region of interest" description="Disordered" evidence="4">
    <location>
        <begin position="230"/>
        <end position="263"/>
    </location>
</feature>
<organism evidence="9 10">
    <name type="scientific">Allacma fusca</name>
    <dbReference type="NCBI Taxonomy" id="39272"/>
    <lineage>
        <taxon>Eukaryota</taxon>
        <taxon>Metazoa</taxon>
        <taxon>Ecdysozoa</taxon>
        <taxon>Arthropoda</taxon>
        <taxon>Hexapoda</taxon>
        <taxon>Collembola</taxon>
        <taxon>Symphypleona</taxon>
        <taxon>Sminthuridae</taxon>
        <taxon>Allacma</taxon>
    </lineage>
</organism>
<feature type="compositionally biased region" description="Polar residues" evidence="4">
    <location>
        <begin position="164"/>
        <end position="178"/>
    </location>
</feature>
<proteinExistence type="inferred from homology"/>
<evidence type="ECO:0000256" key="4">
    <source>
        <dbReference type="SAM" id="MobiDB-lite"/>
    </source>
</evidence>
<comment type="subcellular location">
    <subcellularLocation>
        <location evidence="1">Golgi apparatus</location>
    </subcellularLocation>
</comment>
<evidence type="ECO:0000313" key="10">
    <source>
        <dbReference type="Proteomes" id="UP000708208"/>
    </source>
</evidence>
<feature type="domain" description="Trs120/TRAPPC9 N-terminal" evidence="5">
    <location>
        <begin position="230"/>
        <end position="399"/>
    </location>
</feature>
<gene>
    <name evidence="9" type="ORF">AFUS01_LOCUS32492</name>
</gene>
<evidence type="ECO:0000256" key="3">
    <source>
        <dbReference type="ARBA" id="ARBA00023034"/>
    </source>
</evidence>
<dbReference type="InterPro" id="IPR058565">
    <property type="entry name" value="Ig_TRAPPC9_Trs120_1st"/>
</dbReference>
<feature type="domain" description="Trs120/TRAPPC9 fourth Ig-like" evidence="8">
    <location>
        <begin position="1159"/>
        <end position="1261"/>
    </location>
</feature>
<dbReference type="GO" id="GO:0005802">
    <property type="term" value="C:trans-Golgi network"/>
    <property type="evidence" value="ECO:0007669"/>
    <property type="project" value="TreeGrafter"/>
</dbReference>
<evidence type="ECO:0000259" key="5">
    <source>
        <dbReference type="Pfam" id="PF08626"/>
    </source>
</evidence>
<dbReference type="PANTHER" id="PTHR21512:SF5">
    <property type="entry name" value="TRAFFICKING PROTEIN PARTICLE COMPLEX SUBUNIT 9"/>
    <property type="match status" value="1"/>
</dbReference>
<comment type="similarity">
    <text evidence="2">Belongs to the NIBP family.</text>
</comment>
<dbReference type="Pfam" id="PF26254">
    <property type="entry name" value="Ig_TRAPPC9-Trs120_1st"/>
    <property type="match status" value="1"/>
</dbReference>
<dbReference type="OrthoDB" id="27962at2759"/>
<evidence type="ECO:0000259" key="6">
    <source>
        <dbReference type="Pfam" id="PF26251"/>
    </source>
</evidence>
<dbReference type="InterPro" id="IPR058563">
    <property type="entry name" value="Trs120_TRAPPC9_N"/>
</dbReference>
<keyword evidence="10" id="KW-1185">Reference proteome</keyword>
<dbReference type="Pfam" id="PF08626">
    <property type="entry name" value="TRAPPC9-Trs120"/>
    <property type="match status" value="1"/>
</dbReference>
<feature type="domain" description="Trs120/TRAPPC9 TPR region" evidence="6">
    <location>
        <begin position="491"/>
        <end position="648"/>
    </location>
</feature>
<evidence type="ECO:0000256" key="1">
    <source>
        <dbReference type="ARBA" id="ARBA00004555"/>
    </source>
</evidence>
<evidence type="ECO:0000259" key="7">
    <source>
        <dbReference type="Pfam" id="PF26254"/>
    </source>
</evidence>
<dbReference type="EMBL" id="CAJVCH010525703">
    <property type="protein sequence ID" value="CAG7822209.1"/>
    <property type="molecule type" value="Genomic_DNA"/>
</dbReference>
<comment type="caution">
    <text evidence="9">The sequence shown here is derived from an EMBL/GenBank/DDBJ whole genome shotgun (WGS) entry which is preliminary data.</text>
</comment>